<dbReference type="EMBL" id="JACOQL010000002">
    <property type="protein sequence ID" value="MBC9246814.1"/>
    <property type="molecule type" value="Genomic_DNA"/>
</dbReference>
<dbReference type="Proteomes" id="UP000608594">
    <property type="component" value="Unassembled WGS sequence"/>
</dbReference>
<keyword evidence="3" id="KW-1185">Reference proteome</keyword>
<evidence type="ECO:0000313" key="2">
    <source>
        <dbReference type="EMBL" id="MBC9246814.1"/>
    </source>
</evidence>
<feature type="compositionally biased region" description="Low complexity" evidence="1">
    <location>
        <begin position="116"/>
        <end position="129"/>
    </location>
</feature>
<dbReference type="AlphaFoldDB" id="A0A926GGA8"/>
<feature type="compositionally biased region" description="Polar residues" evidence="1">
    <location>
        <begin position="104"/>
        <end position="114"/>
    </location>
</feature>
<dbReference type="RefSeq" id="WP_187793263.1">
    <property type="nucleotide sequence ID" value="NZ_JACOQL010000002.1"/>
</dbReference>
<feature type="region of interest" description="Disordered" evidence="1">
    <location>
        <begin position="104"/>
        <end position="139"/>
    </location>
</feature>
<sequence>MIGARDWRRGWTQATGASVFVHIAVAAALIWQPDFSRNVPPVNPLGELRIDMANLNPTATVTETLTSIVTPEISDDPDSKIDTIRGNLAEDVLTSVQPDELTISGNLPMSTLPDTSRASGEGGAAALSATQTEAPPTDPRITELFDRIRQRLTEPCLLALPALLGDDQIQLGILAADDRQISDLMQDLTSDLDTQIQERAVLLDRRQCAGLTFARRDPSYPVPSLSLQLDAQEVDSGGNLSGRISGSAGLYTTLLLIDDNGVVHDLRRFLVGSATGSRFQIPVARSGQPRDTHQLILAIATAQRPGSVASTAGEMADDFFAALSRDVGQRPRIGVASIYIR</sequence>
<reference evidence="2" key="1">
    <citation type="submission" date="2020-08" db="EMBL/GenBank/DDBJ databases">
        <title>Paracoccus amoyensis sp. nov., isolated from the surface seawater at coast of Xiamen, Fujian.</title>
        <authorList>
            <person name="Lyu L."/>
        </authorList>
    </citation>
    <scope>NUCLEOTIDE SEQUENCE</scope>
    <source>
        <strain evidence="2">11-3</strain>
    </source>
</reference>
<comment type="caution">
    <text evidence="2">The sequence shown here is derived from an EMBL/GenBank/DDBJ whole genome shotgun (WGS) entry which is preliminary data.</text>
</comment>
<gene>
    <name evidence="2" type="ORF">H4P12_08825</name>
</gene>
<evidence type="ECO:0000313" key="3">
    <source>
        <dbReference type="Proteomes" id="UP000608594"/>
    </source>
</evidence>
<accession>A0A926GGA8</accession>
<protein>
    <submittedName>
        <fullName evidence="2">Uncharacterized protein</fullName>
    </submittedName>
</protein>
<proteinExistence type="predicted"/>
<evidence type="ECO:0000256" key="1">
    <source>
        <dbReference type="SAM" id="MobiDB-lite"/>
    </source>
</evidence>
<organism evidence="2 3">
    <name type="scientific">Paracoccus amoyensis</name>
    <dbReference type="NCBI Taxonomy" id="2760093"/>
    <lineage>
        <taxon>Bacteria</taxon>
        <taxon>Pseudomonadati</taxon>
        <taxon>Pseudomonadota</taxon>
        <taxon>Alphaproteobacteria</taxon>
        <taxon>Rhodobacterales</taxon>
        <taxon>Paracoccaceae</taxon>
        <taxon>Paracoccus</taxon>
    </lineage>
</organism>
<name>A0A926GGA8_9RHOB</name>